<dbReference type="PANTHER" id="PTHR23308">
    <property type="entry name" value="NUCLEAR INHIBITOR OF PROTEIN PHOSPHATASE-1"/>
    <property type="match status" value="1"/>
</dbReference>
<evidence type="ECO:0000313" key="4">
    <source>
        <dbReference type="EMBL" id="KAJ0397613.1"/>
    </source>
</evidence>
<keyword evidence="5" id="KW-1185">Reference proteome</keyword>
<dbReference type="SUPFAM" id="SSF49879">
    <property type="entry name" value="SMAD/FHA domain"/>
    <property type="match status" value="2"/>
</dbReference>
<protein>
    <recommendedName>
        <fullName evidence="3">FHA domain-containing protein</fullName>
    </recommendedName>
</protein>
<keyword evidence="2" id="KW-0472">Membrane</keyword>
<dbReference type="Gene3D" id="2.60.200.20">
    <property type="match status" value="2"/>
</dbReference>
<gene>
    <name evidence="4" type="ORF">P43SY_003497</name>
</gene>
<dbReference type="InterPro" id="IPR008984">
    <property type="entry name" value="SMAD_FHA_dom_sf"/>
</dbReference>
<dbReference type="Pfam" id="PF00498">
    <property type="entry name" value="FHA"/>
    <property type="match status" value="2"/>
</dbReference>
<feature type="region of interest" description="Disordered" evidence="1">
    <location>
        <begin position="141"/>
        <end position="185"/>
    </location>
</feature>
<feature type="transmembrane region" description="Helical" evidence="2">
    <location>
        <begin position="99"/>
        <end position="118"/>
    </location>
</feature>
<feature type="domain" description="FHA" evidence="3">
    <location>
        <begin position="256"/>
        <end position="302"/>
    </location>
</feature>
<reference evidence="4" key="1">
    <citation type="submission" date="2021-12" db="EMBL/GenBank/DDBJ databases">
        <title>Prjna785345.</title>
        <authorList>
            <person name="Rujirawat T."/>
            <person name="Krajaejun T."/>
        </authorList>
    </citation>
    <scope>NUCLEOTIDE SEQUENCE</scope>
    <source>
        <strain evidence="4">Pi057C3</strain>
    </source>
</reference>
<dbReference type="EMBL" id="JAKCXM010000244">
    <property type="protein sequence ID" value="KAJ0397613.1"/>
    <property type="molecule type" value="Genomic_DNA"/>
</dbReference>
<keyword evidence="2" id="KW-1133">Transmembrane helix</keyword>
<dbReference type="InterPro" id="IPR000253">
    <property type="entry name" value="FHA_dom"/>
</dbReference>
<feature type="region of interest" description="Disordered" evidence="1">
    <location>
        <begin position="1"/>
        <end position="24"/>
    </location>
</feature>
<dbReference type="SMART" id="SM00240">
    <property type="entry name" value="FHA"/>
    <property type="match status" value="2"/>
</dbReference>
<dbReference type="PROSITE" id="PS50006">
    <property type="entry name" value="FHA_DOMAIN"/>
    <property type="match status" value="2"/>
</dbReference>
<accession>A0AAD5M7Q5</accession>
<feature type="compositionally biased region" description="Low complexity" evidence="1">
    <location>
        <begin position="12"/>
        <end position="24"/>
    </location>
</feature>
<dbReference type="AlphaFoldDB" id="A0AAD5M7Q5"/>
<evidence type="ECO:0000256" key="2">
    <source>
        <dbReference type="SAM" id="Phobius"/>
    </source>
</evidence>
<evidence type="ECO:0000259" key="3">
    <source>
        <dbReference type="PROSITE" id="PS50006"/>
    </source>
</evidence>
<dbReference type="InterPro" id="IPR050923">
    <property type="entry name" value="Cell_Proc_Reg/RNA_Proc"/>
</dbReference>
<name>A0AAD5M7Q5_PYTIN</name>
<feature type="compositionally biased region" description="Low complexity" evidence="1">
    <location>
        <begin position="234"/>
        <end position="245"/>
    </location>
</feature>
<feature type="region of interest" description="Disordered" evidence="1">
    <location>
        <begin position="215"/>
        <end position="245"/>
    </location>
</feature>
<evidence type="ECO:0000313" key="5">
    <source>
        <dbReference type="Proteomes" id="UP001209570"/>
    </source>
</evidence>
<feature type="compositionally biased region" description="Basic and acidic residues" evidence="1">
    <location>
        <begin position="1"/>
        <end position="11"/>
    </location>
</feature>
<dbReference type="Proteomes" id="UP001209570">
    <property type="component" value="Unassembled WGS sequence"/>
</dbReference>
<sequence length="452" mass="49564">MRWTSEDERKTPTTTPRARLRPSTPCAAKARRTTQWSWLHATACSSALVASGAYVHRAVSDYISALHVPPRADAEQKQHDHEPTPTVASMDELTWWLPWPWLAVYIALLAWIAGLLVLRRCGLHLPLRRLGDKILRTQDAAPQRAAAAKRTPSPPSSTASTASTASSASTVSSTASSASRSSSTTSRGFRRLASSDIEIDDDDQLVVTSLSLERRADAGRPRSTTASSRRQDESTATAEAAADENAQILLHPRDGANGGRHHSNQIIVDDQYVSRFHFRIHYDPLEKEFFLEDLGSTTGTFVYLKPDVPKRLNVGDLVKLGDTEFEVLAIDASATTGLPYLRLRFTDGPMRGVSQTIGKSAVTLGRRSTNALCIPDDTSISGRHSVIAYLGDGFYLTDLHSTNGTALRLSPSGVKSARRYLLHGDVFGVGSNRFLVEYLQELRIQRQRVPPP</sequence>
<keyword evidence="2" id="KW-0812">Transmembrane</keyword>
<proteinExistence type="predicted"/>
<feature type="domain" description="FHA" evidence="3">
    <location>
        <begin position="362"/>
        <end position="407"/>
    </location>
</feature>
<dbReference type="CDD" id="cd00060">
    <property type="entry name" value="FHA"/>
    <property type="match status" value="2"/>
</dbReference>
<comment type="caution">
    <text evidence="4">The sequence shown here is derived from an EMBL/GenBank/DDBJ whole genome shotgun (WGS) entry which is preliminary data.</text>
</comment>
<organism evidence="4 5">
    <name type="scientific">Pythium insidiosum</name>
    <name type="common">Pythiosis disease agent</name>
    <dbReference type="NCBI Taxonomy" id="114742"/>
    <lineage>
        <taxon>Eukaryota</taxon>
        <taxon>Sar</taxon>
        <taxon>Stramenopiles</taxon>
        <taxon>Oomycota</taxon>
        <taxon>Peronosporomycetes</taxon>
        <taxon>Pythiales</taxon>
        <taxon>Pythiaceae</taxon>
        <taxon>Pythium</taxon>
    </lineage>
</organism>
<evidence type="ECO:0000256" key="1">
    <source>
        <dbReference type="SAM" id="MobiDB-lite"/>
    </source>
</evidence>